<dbReference type="PANTHER" id="PTHR46796">
    <property type="entry name" value="HTH-TYPE TRANSCRIPTIONAL ACTIVATOR RHAS-RELATED"/>
    <property type="match status" value="1"/>
</dbReference>
<gene>
    <name evidence="5" type="ORF">ATO3_26800</name>
</gene>
<dbReference type="InterPro" id="IPR009057">
    <property type="entry name" value="Homeodomain-like_sf"/>
</dbReference>
<proteinExistence type="predicted"/>
<dbReference type="GO" id="GO:0003700">
    <property type="term" value="F:DNA-binding transcription factor activity"/>
    <property type="evidence" value="ECO:0007669"/>
    <property type="project" value="InterPro"/>
</dbReference>
<dbReference type="Pfam" id="PF12833">
    <property type="entry name" value="HTH_18"/>
    <property type="match status" value="1"/>
</dbReference>
<keyword evidence="6" id="KW-1185">Reference proteome</keyword>
<reference evidence="5 6" key="1">
    <citation type="submission" date="2013-04" db="EMBL/GenBank/DDBJ databases">
        <title>Oceanicola sp. 22II1-22F33 Genome Sequencing.</title>
        <authorList>
            <person name="Lai Q."/>
            <person name="Li G."/>
            <person name="Shao Z."/>
        </authorList>
    </citation>
    <scope>NUCLEOTIDE SEQUENCE [LARGE SCALE GENOMIC DNA]</scope>
    <source>
        <strain evidence="5 6">22II1-22F33</strain>
    </source>
</reference>
<evidence type="ECO:0000256" key="3">
    <source>
        <dbReference type="ARBA" id="ARBA00023163"/>
    </source>
</evidence>
<name>A0A225NHJ2_9RHOB</name>
<dbReference type="PANTHER" id="PTHR46796:SF12">
    <property type="entry name" value="HTH-TYPE DNA-BINDING TRANSCRIPTIONAL ACTIVATOR EUTR"/>
    <property type="match status" value="1"/>
</dbReference>
<organism evidence="5 6">
    <name type="scientific">Marinibacterium profundimaris</name>
    <dbReference type="NCBI Taxonomy" id="1679460"/>
    <lineage>
        <taxon>Bacteria</taxon>
        <taxon>Pseudomonadati</taxon>
        <taxon>Pseudomonadota</taxon>
        <taxon>Alphaproteobacteria</taxon>
        <taxon>Rhodobacterales</taxon>
        <taxon>Paracoccaceae</taxon>
        <taxon>Marinibacterium</taxon>
    </lineage>
</organism>
<dbReference type="EMBL" id="AQQR01000032">
    <property type="protein sequence ID" value="OWU67097.1"/>
    <property type="molecule type" value="Genomic_DNA"/>
</dbReference>
<sequence>MALERAASSSCEAWRRFPVRRIEDLRNAVLGAHLEAMQMAGPPPSGSLAFCACRGIVFSTGLIDGKVDLRGALAEDAVTLMLCLTLGSGSRLWLDEAKVGEAVIVMPRGELDTIFAGRSAYIAATLTEDRLRSEIARSGHWGDYGTPGRANIRRATIPSPELEEIRRQVALIHQSASHAVRPGLDSATLRLLIGRFACSSSTSDTFRSSRKAGIVRQAREYIHENLAAPIRMSDLVLATGVSARTLHRAFKDILEETPQGYVRRARLHRVRRDLVSRRGVICTIGDAAARWGAGSDPGRLAVRYRELFGGKPSMTLAAARERSRQPEWL</sequence>
<evidence type="ECO:0000256" key="2">
    <source>
        <dbReference type="ARBA" id="ARBA00023125"/>
    </source>
</evidence>
<keyword evidence="2" id="KW-0238">DNA-binding</keyword>
<dbReference type="PROSITE" id="PS01124">
    <property type="entry name" value="HTH_ARAC_FAMILY_2"/>
    <property type="match status" value="1"/>
</dbReference>
<evidence type="ECO:0000313" key="6">
    <source>
        <dbReference type="Proteomes" id="UP000215377"/>
    </source>
</evidence>
<dbReference type="Proteomes" id="UP000215377">
    <property type="component" value="Unassembled WGS sequence"/>
</dbReference>
<dbReference type="InterPro" id="IPR050204">
    <property type="entry name" value="AraC_XylS_family_regulators"/>
</dbReference>
<comment type="caution">
    <text evidence="5">The sequence shown here is derived from an EMBL/GenBank/DDBJ whole genome shotgun (WGS) entry which is preliminary data.</text>
</comment>
<dbReference type="OrthoDB" id="7285481at2"/>
<dbReference type="SUPFAM" id="SSF46689">
    <property type="entry name" value="Homeodomain-like"/>
    <property type="match status" value="1"/>
</dbReference>
<feature type="domain" description="HTH araC/xylS-type" evidence="4">
    <location>
        <begin position="216"/>
        <end position="318"/>
    </location>
</feature>
<dbReference type="GO" id="GO:0043565">
    <property type="term" value="F:sequence-specific DNA binding"/>
    <property type="evidence" value="ECO:0007669"/>
    <property type="project" value="InterPro"/>
</dbReference>
<dbReference type="SMART" id="SM00342">
    <property type="entry name" value="HTH_ARAC"/>
    <property type="match status" value="1"/>
</dbReference>
<evidence type="ECO:0000259" key="4">
    <source>
        <dbReference type="PROSITE" id="PS01124"/>
    </source>
</evidence>
<evidence type="ECO:0000313" key="5">
    <source>
        <dbReference type="EMBL" id="OWU67097.1"/>
    </source>
</evidence>
<keyword evidence="1" id="KW-0805">Transcription regulation</keyword>
<dbReference type="RefSeq" id="WP_088652883.1">
    <property type="nucleotide sequence ID" value="NZ_AQQR01000032.1"/>
</dbReference>
<accession>A0A225NHJ2</accession>
<dbReference type="InterPro" id="IPR018060">
    <property type="entry name" value="HTH_AraC"/>
</dbReference>
<protein>
    <recommendedName>
        <fullName evidence="4">HTH araC/xylS-type domain-containing protein</fullName>
    </recommendedName>
</protein>
<evidence type="ECO:0000256" key="1">
    <source>
        <dbReference type="ARBA" id="ARBA00023015"/>
    </source>
</evidence>
<dbReference type="Gene3D" id="1.10.10.60">
    <property type="entry name" value="Homeodomain-like"/>
    <property type="match status" value="1"/>
</dbReference>
<dbReference type="AlphaFoldDB" id="A0A225NHJ2"/>
<keyword evidence="3" id="KW-0804">Transcription</keyword>